<dbReference type="OrthoDB" id="9133546at2"/>
<dbReference type="Proteomes" id="UP000293671">
    <property type="component" value="Unassembled WGS sequence"/>
</dbReference>
<dbReference type="AlphaFoldDB" id="A0A4Q7VGH6"/>
<feature type="chain" id="PRO_5020563682" description="Lipoprotein" evidence="1">
    <location>
        <begin position="19"/>
        <end position="134"/>
    </location>
</feature>
<reference evidence="2 3" key="1">
    <citation type="submission" date="2019-02" db="EMBL/GenBank/DDBJ databases">
        <title>Genomic Encyclopedia of Type Strains, Phase IV (KMG-IV): sequencing the most valuable type-strain genomes for metagenomic binning, comparative biology and taxonomic classification.</title>
        <authorList>
            <person name="Goeker M."/>
        </authorList>
    </citation>
    <scope>NUCLEOTIDE SEQUENCE [LARGE SCALE GENOMIC DNA]</scope>
    <source>
        <strain evidence="2 3">DSM 19570</strain>
    </source>
</reference>
<feature type="signal peptide" evidence="1">
    <location>
        <begin position="1"/>
        <end position="18"/>
    </location>
</feature>
<organism evidence="2 3">
    <name type="scientific">Rivibacter subsaxonicus</name>
    <dbReference type="NCBI Taxonomy" id="457575"/>
    <lineage>
        <taxon>Bacteria</taxon>
        <taxon>Pseudomonadati</taxon>
        <taxon>Pseudomonadota</taxon>
        <taxon>Betaproteobacteria</taxon>
        <taxon>Burkholderiales</taxon>
        <taxon>Rivibacter</taxon>
    </lineage>
</organism>
<sequence>MIVLAQIRKLVAATLGCAALLGGCASGYHYSELVGTRYDRTTLDSYPLIVSKVDGKSAPLQAGKVLVDPGLRRLVLQGPPGGSGRVEELTADLDVKPCTRYYLVAVKSNRLESSFDVKIDHEEPVGGCTPPPAK</sequence>
<keyword evidence="3" id="KW-1185">Reference proteome</keyword>
<accession>A0A4Q7VGH6</accession>
<protein>
    <recommendedName>
        <fullName evidence="4">Lipoprotein</fullName>
    </recommendedName>
</protein>
<gene>
    <name evidence="2" type="ORF">EV670_2852</name>
</gene>
<name>A0A4Q7VGH6_9BURK</name>
<evidence type="ECO:0000313" key="2">
    <source>
        <dbReference type="EMBL" id="RZT95104.1"/>
    </source>
</evidence>
<keyword evidence="1" id="KW-0732">Signal</keyword>
<dbReference type="RefSeq" id="WP_130433238.1">
    <property type="nucleotide sequence ID" value="NZ_SHKP01000007.1"/>
</dbReference>
<evidence type="ECO:0000256" key="1">
    <source>
        <dbReference type="SAM" id="SignalP"/>
    </source>
</evidence>
<proteinExistence type="predicted"/>
<comment type="caution">
    <text evidence="2">The sequence shown here is derived from an EMBL/GenBank/DDBJ whole genome shotgun (WGS) entry which is preliminary data.</text>
</comment>
<evidence type="ECO:0008006" key="4">
    <source>
        <dbReference type="Google" id="ProtNLM"/>
    </source>
</evidence>
<evidence type="ECO:0000313" key="3">
    <source>
        <dbReference type="Proteomes" id="UP000293671"/>
    </source>
</evidence>
<dbReference type="EMBL" id="SHKP01000007">
    <property type="protein sequence ID" value="RZT95104.1"/>
    <property type="molecule type" value="Genomic_DNA"/>
</dbReference>